<keyword evidence="2" id="KW-1185">Reference proteome</keyword>
<sequence length="490" mass="56136">MNGLKPLFNSKSNRYFFQNISSEALIPWGYLFKLSLKHLQHKKRKVGHKKDLIELVELAKNYTTTLNVQEFSQYESMFQRPDTILDKIQKLVIGDQVYAIPQVNCIDILDITRFIFSRVEDESLNLQWKLDEYMGVAEVISSFAKNNTPTTFSAVDVLSKLNNKTPLAVIEKILVNMSHHIDGINNDYFLPSDSQRNNQNFKPLINLAESSYLFLDSNLFSFGFYEVVSSEYRNAGVKDSVIGDILEEFISNKFTSSGISFLTGEKYKISKAQQKLLSTPRAMGECDFIVATDEVVFFIEVKKKVLTRAAQSGNIASISADLVKSFANAQIQANWHEIILRSEGVLKFESGNTLKLNGRNIEKISLSMFDYMALHDGPTIHQIMNNLIGRELISDDKAVQSLLKSVNKSLSELNHQYSLPELSEYSKCQNAFFNCRFYNLLQFSQIIKNSSNEEEFKKNIWANRHVSTGEKDWFKEMHYLKTLDKKAEQT</sequence>
<dbReference type="RefSeq" id="WP_248954990.1">
    <property type="nucleotide sequence ID" value="NZ_JAKIKU010000002.1"/>
</dbReference>
<evidence type="ECO:0000313" key="2">
    <source>
        <dbReference type="Proteomes" id="UP001202134"/>
    </source>
</evidence>
<reference evidence="1 2" key="1">
    <citation type="submission" date="2022-01" db="EMBL/GenBank/DDBJ databases">
        <title>Whole genome-based taxonomy of the Shewanellaceae.</title>
        <authorList>
            <person name="Martin-Rodriguez A.J."/>
        </authorList>
    </citation>
    <scope>NUCLEOTIDE SEQUENCE [LARGE SCALE GENOMIC DNA]</scope>
    <source>
        <strain evidence="1 2">DSM 24955</strain>
    </source>
</reference>
<protein>
    <submittedName>
        <fullName evidence="1">Uncharacterized protein</fullName>
    </submittedName>
</protein>
<comment type="caution">
    <text evidence="1">The sequence shown here is derived from an EMBL/GenBank/DDBJ whole genome shotgun (WGS) entry which is preliminary data.</text>
</comment>
<gene>
    <name evidence="1" type="ORF">L2737_05135</name>
</gene>
<organism evidence="1 2">
    <name type="scientific">Shewanella electrodiphila</name>
    <dbReference type="NCBI Taxonomy" id="934143"/>
    <lineage>
        <taxon>Bacteria</taxon>
        <taxon>Pseudomonadati</taxon>
        <taxon>Pseudomonadota</taxon>
        <taxon>Gammaproteobacteria</taxon>
        <taxon>Alteromonadales</taxon>
        <taxon>Shewanellaceae</taxon>
        <taxon>Shewanella</taxon>
    </lineage>
</organism>
<dbReference type="Proteomes" id="UP001202134">
    <property type="component" value="Unassembled WGS sequence"/>
</dbReference>
<evidence type="ECO:0000313" key="1">
    <source>
        <dbReference type="EMBL" id="MCL1044712.1"/>
    </source>
</evidence>
<name>A0ABT0KLK0_9GAMM</name>
<dbReference type="EMBL" id="JAKIKU010000002">
    <property type="protein sequence ID" value="MCL1044712.1"/>
    <property type="molecule type" value="Genomic_DNA"/>
</dbReference>
<accession>A0ABT0KLK0</accession>
<proteinExistence type="predicted"/>